<evidence type="ECO:0000256" key="1">
    <source>
        <dbReference type="ARBA" id="ARBA00001971"/>
    </source>
</evidence>
<dbReference type="AlphaFoldDB" id="A0A9P4UZH3"/>
<keyword evidence="5" id="KW-0349">Heme</keyword>
<dbReference type="CDD" id="cd11051">
    <property type="entry name" value="CYP59-like"/>
    <property type="match status" value="1"/>
</dbReference>
<dbReference type="GO" id="GO:0020037">
    <property type="term" value="F:heme binding"/>
    <property type="evidence" value="ECO:0007669"/>
    <property type="project" value="InterPro"/>
</dbReference>
<keyword evidence="4 5" id="KW-0408">Iron</keyword>
<sequence>MFSAVVATFVYGVMRFVQHRRWYKDLPKPPHSFFWGHLKLMGETLALYPGSVHFQYTITTMAQKYKLPRLFYLDLWPVGPIQLIVTDPDLALHMTVANNYPKHPMEAVMVDPIVGEGNIVAVEGGPRWKYLHNMLAPAFSVSQVRDMLPMIAEEIMTFRSILNEKAQSGKSFSLEAITKRLTFDIIGTATFGQSLKAQAKGSPVLDTFDRVCRAFAIERDHPWNMVKVIPARRRRSVATGELNAIVDKLIRERFEILMRDNLDVSKKRGLSIVDLVLRDRYQEVQRSGVGAAKALDQEFMHAAITQIKTLLLAGSGTTTDTLCFTYMFLSVHQDIVEKLREEHNRVFCPGVDASYRMLQDNPSKINDLPYTTNVIKETLRFYPVGNTARAPPAPGGFITYEGRQYPTTGHMVCPVQHTMHLDPEIFPNPQKYDPDRYDRDESPRHAWRPFERGPRACLGQVLAMDEMKAVLLLTVRDFDFKCADLKPNKTPRVEWTNLDLTFGDRAFQDFVFEACPRDGMPMMVTKTSAAPT</sequence>
<dbReference type="PANTHER" id="PTHR24305">
    <property type="entry name" value="CYTOCHROME P450"/>
    <property type="match status" value="1"/>
</dbReference>
<dbReference type="OrthoDB" id="10029320at2759"/>
<accession>A0A9P4UZH3</accession>
<organism evidence="6 7">
    <name type="scientific">Polyplosphaeria fusca</name>
    <dbReference type="NCBI Taxonomy" id="682080"/>
    <lineage>
        <taxon>Eukaryota</taxon>
        <taxon>Fungi</taxon>
        <taxon>Dikarya</taxon>
        <taxon>Ascomycota</taxon>
        <taxon>Pezizomycotina</taxon>
        <taxon>Dothideomycetes</taxon>
        <taxon>Pleosporomycetidae</taxon>
        <taxon>Pleosporales</taxon>
        <taxon>Tetraplosphaeriaceae</taxon>
        <taxon>Polyplosphaeria</taxon>
    </lineage>
</organism>
<dbReference type="InterPro" id="IPR002403">
    <property type="entry name" value="Cyt_P450_E_grp-IV"/>
</dbReference>
<dbReference type="PANTHER" id="PTHR24305:SF232">
    <property type="entry name" value="P450, PUTATIVE (EUROFUNG)-RELATED"/>
    <property type="match status" value="1"/>
</dbReference>
<dbReference type="Gene3D" id="1.10.630.10">
    <property type="entry name" value="Cytochrome P450"/>
    <property type="match status" value="1"/>
</dbReference>
<keyword evidence="3 5" id="KW-0479">Metal-binding</keyword>
<dbReference type="PRINTS" id="PR00465">
    <property type="entry name" value="EP450IV"/>
</dbReference>
<dbReference type="InterPro" id="IPR001128">
    <property type="entry name" value="Cyt_P450"/>
</dbReference>
<dbReference type="Proteomes" id="UP000799444">
    <property type="component" value="Unassembled WGS sequence"/>
</dbReference>
<evidence type="ECO:0000256" key="2">
    <source>
        <dbReference type="ARBA" id="ARBA00010617"/>
    </source>
</evidence>
<dbReference type="SUPFAM" id="SSF48264">
    <property type="entry name" value="Cytochrome P450"/>
    <property type="match status" value="1"/>
</dbReference>
<dbReference type="InterPro" id="IPR050121">
    <property type="entry name" value="Cytochrome_P450_monoxygenase"/>
</dbReference>
<reference evidence="6" key="1">
    <citation type="journal article" date="2020" name="Stud. Mycol.">
        <title>101 Dothideomycetes genomes: a test case for predicting lifestyles and emergence of pathogens.</title>
        <authorList>
            <person name="Haridas S."/>
            <person name="Albert R."/>
            <person name="Binder M."/>
            <person name="Bloem J."/>
            <person name="Labutti K."/>
            <person name="Salamov A."/>
            <person name="Andreopoulos B."/>
            <person name="Baker S."/>
            <person name="Barry K."/>
            <person name="Bills G."/>
            <person name="Bluhm B."/>
            <person name="Cannon C."/>
            <person name="Castanera R."/>
            <person name="Culley D."/>
            <person name="Daum C."/>
            <person name="Ezra D."/>
            <person name="Gonzalez J."/>
            <person name="Henrissat B."/>
            <person name="Kuo A."/>
            <person name="Liang C."/>
            <person name="Lipzen A."/>
            <person name="Lutzoni F."/>
            <person name="Magnuson J."/>
            <person name="Mondo S."/>
            <person name="Nolan M."/>
            <person name="Ohm R."/>
            <person name="Pangilinan J."/>
            <person name="Park H.-J."/>
            <person name="Ramirez L."/>
            <person name="Alfaro M."/>
            <person name="Sun H."/>
            <person name="Tritt A."/>
            <person name="Yoshinaga Y."/>
            <person name="Zwiers L.-H."/>
            <person name="Turgeon B."/>
            <person name="Goodwin S."/>
            <person name="Spatafora J."/>
            <person name="Crous P."/>
            <person name="Grigoriev I."/>
        </authorList>
    </citation>
    <scope>NUCLEOTIDE SEQUENCE</scope>
    <source>
        <strain evidence="6">CBS 125425</strain>
    </source>
</reference>
<protein>
    <submittedName>
        <fullName evidence="6">Cytochrome P450</fullName>
    </submittedName>
</protein>
<dbReference type="EMBL" id="ML996223">
    <property type="protein sequence ID" value="KAF2730215.1"/>
    <property type="molecule type" value="Genomic_DNA"/>
</dbReference>
<dbReference type="InterPro" id="IPR036396">
    <property type="entry name" value="Cyt_P450_sf"/>
</dbReference>
<dbReference type="PRINTS" id="PR00385">
    <property type="entry name" value="P450"/>
</dbReference>
<comment type="cofactor">
    <cofactor evidence="1 5">
        <name>heme</name>
        <dbReference type="ChEBI" id="CHEBI:30413"/>
    </cofactor>
</comment>
<evidence type="ECO:0000313" key="6">
    <source>
        <dbReference type="EMBL" id="KAF2730215.1"/>
    </source>
</evidence>
<dbReference type="GO" id="GO:0005506">
    <property type="term" value="F:iron ion binding"/>
    <property type="evidence" value="ECO:0007669"/>
    <property type="project" value="InterPro"/>
</dbReference>
<gene>
    <name evidence="6" type="ORF">EJ04DRAFT_537378</name>
</gene>
<evidence type="ECO:0000256" key="4">
    <source>
        <dbReference type="ARBA" id="ARBA00023004"/>
    </source>
</evidence>
<dbReference type="GO" id="GO:0016705">
    <property type="term" value="F:oxidoreductase activity, acting on paired donors, with incorporation or reduction of molecular oxygen"/>
    <property type="evidence" value="ECO:0007669"/>
    <property type="project" value="InterPro"/>
</dbReference>
<dbReference type="Pfam" id="PF00067">
    <property type="entry name" value="p450"/>
    <property type="match status" value="1"/>
</dbReference>
<keyword evidence="7" id="KW-1185">Reference proteome</keyword>
<evidence type="ECO:0000256" key="5">
    <source>
        <dbReference type="PIRSR" id="PIRSR602403-1"/>
    </source>
</evidence>
<name>A0A9P4UZH3_9PLEO</name>
<feature type="binding site" description="axial binding residue" evidence="5">
    <location>
        <position position="457"/>
    </location>
    <ligand>
        <name>heme</name>
        <dbReference type="ChEBI" id="CHEBI:30413"/>
    </ligand>
    <ligandPart>
        <name>Fe</name>
        <dbReference type="ChEBI" id="CHEBI:18248"/>
    </ligandPart>
</feature>
<evidence type="ECO:0000313" key="7">
    <source>
        <dbReference type="Proteomes" id="UP000799444"/>
    </source>
</evidence>
<comment type="similarity">
    <text evidence="2">Belongs to the cytochrome P450 family.</text>
</comment>
<evidence type="ECO:0000256" key="3">
    <source>
        <dbReference type="ARBA" id="ARBA00022723"/>
    </source>
</evidence>
<proteinExistence type="inferred from homology"/>
<comment type="caution">
    <text evidence="6">The sequence shown here is derived from an EMBL/GenBank/DDBJ whole genome shotgun (WGS) entry which is preliminary data.</text>
</comment>
<dbReference type="GO" id="GO:0004497">
    <property type="term" value="F:monooxygenase activity"/>
    <property type="evidence" value="ECO:0007669"/>
    <property type="project" value="InterPro"/>
</dbReference>